<feature type="non-terminal residue" evidence="3">
    <location>
        <position position="74"/>
    </location>
</feature>
<dbReference type="GO" id="GO:0016491">
    <property type="term" value="F:oxidoreductase activity"/>
    <property type="evidence" value="ECO:0007669"/>
    <property type="project" value="UniProtKB-KW"/>
</dbReference>
<name>A0A9P2H602_MYCTX</name>
<dbReference type="SUPFAM" id="SSF53720">
    <property type="entry name" value="ALDH-like"/>
    <property type="match status" value="1"/>
</dbReference>
<sequence>EYTEPAGSAIDVYSLRQALGLPRGSPRSTSRRRFRCGKPARVLACGNPFVLKPTERDPSVPVRLAELFIETGLP</sequence>
<accession>A0A9P2H602</accession>
<feature type="domain" description="Aldehyde dehydrogenase" evidence="2">
    <location>
        <begin position="37"/>
        <end position="74"/>
    </location>
</feature>
<dbReference type="AlphaFoldDB" id="A0A9P2H602"/>
<gene>
    <name evidence="3" type="ORF">TBOG_01206</name>
</gene>
<dbReference type="Pfam" id="PF00171">
    <property type="entry name" value="Aldedh"/>
    <property type="match status" value="1"/>
</dbReference>
<evidence type="ECO:0000313" key="4">
    <source>
        <dbReference type="Proteomes" id="UP000005088"/>
    </source>
</evidence>
<evidence type="ECO:0000313" key="3">
    <source>
        <dbReference type="EMBL" id="EFD42371.2"/>
    </source>
</evidence>
<dbReference type="Proteomes" id="UP000005088">
    <property type="component" value="Unassembled WGS sequence"/>
</dbReference>
<proteinExistence type="predicted"/>
<keyword evidence="1" id="KW-0560">Oxidoreductase</keyword>
<evidence type="ECO:0000256" key="1">
    <source>
        <dbReference type="ARBA" id="ARBA00023002"/>
    </source>
</evidence>
<organism evidence="3 4">
    <name type="scientific">Mycobacterium tuberculosis variant africanum K85</name>
    <dbReference type="NCBI Taxonomy" id="611304"/>
    <lineage>
        <taxon>Bacteria</taxon>
        <taxon>Bacillati</taxon>
        <taxon>Actinomycetota</taxon>
        <taxon>Actinomycetes</taxon>
        <taxon>Mycobacteriales</taxon>
        <taxon>Mycobacteriaceae</taxon>
        <taxon>Mycobacterium</taxon>
        <taxon>Mycobacterium tuberculosis complex</taxon>
    </lineage>
</organism>
<reference evidence="4" key="1">
    <citation type="submission" date="2009-03" db="EMBL/GenBank/DDBJ databases">
        <title>The Genome Sequence of Mycobacterium africanum strain K85 (originally listed here as Mycobacterium tuberculosis).</title>
        <authorList>
            <consortium name="The Broad Institute Genome Sequencing Platform"/>
            <person name="Small P."/>
            <person name="Gagneaux S."/>
            <person name="Hopewell P."/>
            <person name="Young S.K."/>
            <person name="Kodira C.D."/>
            <person name="Zeng Q."/>
            <person name="Koehrsen M."/>
            <person name="Alvarado L."/>
            <person name="Berlin A."/>
            <person name="Borenstein D."/>
            <person name="Chen Z."/>
            <person name="Engels R."/>
            <person name="Freedman E."/>
            <person name="Gellesch M."/>
            <person name="Goldberg J."/>
            <person name="Griggs A."/>
            <person name="Gujja S."/>
            <person name="Heiman D."/>
            <person name="Hepburn T."/>
            <person name="Howarth C."/>
            <person name="Jen D."/>
            <person name="Larson L."/>
            <person name="Lewis B."/>
            <person name="Mehta T."/>
            <person name="Park D."/>
            <person name="Pearson M."/>
            <person name="Roberts A."/>
            <person name="Saif S."/>
            <person name="Shea T."/>
            <person name="Shenoy N."/>
            <person name="Sisk P."/>
            <person name="Stolte C."/>
            <person name="Sykes S."/>
            <person name="Walk T."/>
            <person name="White J."/>
            <person name="Yandava C."/>
            <person name="Nusbaum C."/>
            <person name="Galagan J."/>
            <person name="Birren B."/>
        </authorList>
    </citation>
    <scope>NUCLEOTIDE SEQUENCE [LARGE SCALE GENOMIC DNA]</scope>
    <source>
        <strain evidence="4">K85</strain>
    </source>
</reference>
<protein>
    <submittedName>
        <fullName evidence="3">Methylmalonate-semialdehyde dehydrogenase</fullName>
    </submittedName>
</protein>
<dbReference type="Gene3D" id="3.40.605.10">
    <property type="entry name" value="Aldehyde Dehydrogenase, Chain A, domain 1"/>
    <property type="match status" value="1"/>
</dbReference>
<dbReference type="InterPro" id="IPR016161">
    <property type="entry name" value="Ald_DH/histidinol_DH"/>
</dbReference>
<feature type="non-terminal residue" evidence="3">
    <location>
        <position position="1"/>
    </location>
</feature>
<evidence type="ECO:0000259" key="2">
    <source>
        <dbReference type="Pfam" id="PF00171"/>
    </source>
</evidence>
<dbReference type="InterPro" id="IPR016162">
    <property type="entry name" value="Ald_DH_N"/>
</dbReference>
<dbReference type="EMBL" id="GG663503">
    <property type="protein sequence ID" value="EFD42371.2"/>
    <property type="molecule type" value="Genomic_DNA"/>
</dbReference>
<dbReference type="InterPro" id="IPR015590">
    <property type="entry name" value="Aldehyde_DH_dom"/>
</dbReference>